<evidence type="ECO:0000313" key="4">
    <source>
        <dbReference type="EMBL" id="KEY18202.1"/>
    </source>
</evidence>
<reference evidence="4 6" key="1">
    <citation type="submission" date="2014-07" db="EMBL/GenBank/DDBJ databases">
        <authorList>
            <person name="Pisani N.G."/>
            <person name="Newman J.D."/>
        </authorList>
    </citation>
    <scope>NUCLEOTIDE SEQUENCE [LARGE SCALE GENOMIC DNA]</scope>
    <source>
        <strain evidence="4 6">LMG 24720</strain>
    </source>
</reference>
<keyword evidence="6" id="KW-1185">Reference proteome</keyword>
<dbReference type="Pfam" id="PF14257">
    <property type="entry name" value="DUF4349"/>
    <property type="match status" value="1"/>
</dbReference>
<protein>
    <recommendedName>
        <fullName evidence="3">DUF4349 domain-containing protein</fullName>
    </recommendedName>
</protein>
<keyword evidence="1" id="KW-0472">Membrane</keyword>
<organism evidence="5 7">
    <name type="scientific">Kaistella antarctica</name>
    <dbReference type="NCBI Taxonomy" id="266748"/>
    <lineage>
        <taxon>Bacteria</taxon>
        <taxon>Pseudomonadati</taxon>
        <taxon>Bacteroidota</taxon>
        <taxon>Flavobacteriia</taxon>
        <taxon>Flavobacteriales</taxon>
        <taxon>Weeksellaceae</taxon>
        <taxon>Chryseobacterium group</taxon>
        <taxon>Kaistella</taxon>
    </lineage>
</organism>
<feature type="domain" description="DUF4349" evidence="3">
    <location>
        <begin position="59"/>
        <end position="162"/>
    </location>
</feature>
<keyword evidence="1" id="KW-0812">Transmembrane</keyword>
<reference evidence="5 7" key="2">
    <citation type="submission" date="2018-12" db="EMBL/GenBank/DDBJ databases">
        <authorList>
            <consortium name="Pathogen Informatics"/>
        </authorList>
    </citation>
    <scope>NUCLEOTIDE SEQUENCE [LARGE SCALE GENOMIC DNA]</scope>
    <source>
        <strain evidence="5 7">NCTC13489</strain>
    </source>
</reference>
<proteinExistence type="predicted"/>
<evidence type="ECO:0000313" key="5">
    <source>
        <dbReference type="EMBL" id="VEI00796.1"/>
    </source>
</evidence>
<dbReference type="PROSITE" id="PS51257">
    <property type="entry name" value="PROKAR_LIPOPROTEIN"/>
    <property type="match status" value="1"/>
</dbReference>
<evidence type="ECO:0000313" key="6">
    <source>
        <dbReference type="Proteomes" id="UP000028349"/>
    </source>
</evidence>
<dbReference type="OrthoDB" id="8704559at2"/>
<accession>A0A3S4V3S6</accession>
<dbReference type="Proteomes" id="UP000028349">
    <property type="component" value="Unassembled WGS sequence"/>
</dbReference>
<dbReference type="STRING" id="266748.HY04_06685"/>
<keyword evidence="1" id="KW-1133">Transmembrane helix</keyword>
<evidence type="ECO:0000259" key="3">
    <source>
        <dbReference type="Pfam" id="PF14257"/>
    </source>
</evidence>
<dbReference type="EMBL" id="JPEP01000002">
    <property type="protein sequence ID" value="KEY18202.1"/>
    <property type="molecule type" value="Genomic_DNA"/>
</dbReference>
<dbReference type="RefSeq" id="WP_034718411.1">
    <property type="nucleotide sequence ID" value="NZ_FOIX01000001.1"/>
</dbReference>
<feature type="transmembrane region" description="Helical" evidence="1">
    <location>
        <begin position="266"/>
        <end position="287"/>
    </location>
</feature>
<evidence type="ECO:0000313" key="7">
    <source>
        <dbReference type="Proteomes" id="UP000270036"/>
    </source>
</evidence>
<evidence type="ECO:0000256" key="2">
    <source>
        <dbReference type="SAM" id="SignalP"/>
    </source>
</evidence>
<dbReference type="InterPro" id="IPR025645">
    <property type="entry name" value="DUF4349"/>
</dbReference>
<evidence type="ECO:0000256" key="1">
    <source>
        <dbReference type="SAM" id="Phobius"/>
    </source>
</evidence>
<dbReference type="Proteomes" id="UP000270036">
    <property type="component" value="Chromosome"/>
</dbReference>
<dbReference type="AlphaFoldDB" id="A0A3S4V3S6"/>
<gene>
    <name evidence="4" type="ORF">HY04_06685</name>
    <name evidence="5" type="ORF">NCTC13489_02349</name>
</gene>
<dbReference type="EMBL" id="LR134441">
    <property type="protein sequence ID" value="VEI00796.1"/>
    <property type="molecule type" value="Genomic_DNA"/>
</dbReference>
<keyword evidence="2" id="KW-0732">Signal</keyword>
<name>A0A3S4V3S6_9FLAO</name>
<feature type="signal peptide" evidence="2">
    <location>
        <begin position="1"/>
        <end position="22"/>
    </location>
</feature>
<feature type="chain" id="PRO_5018635152" description="DUF4349 domain-containing protein" evidence="2">
    <location>
        <begin position="23"/>
        <end position="303"/>
    </location>
</feature>
<dbReference type="KEGG" id="cant:NCTC13489_02349"/>
<sequence>MKSPTFKIILGSLLLTTIFACNKTETVGNAGEASMDQTSMVETSDSISSAATMQVKDKQFIKTADVNMEVKDVYDATIAIEKSLTNLGGFVTSSRLNAQIISDETFNTSDENATLVRKFQTDNTMQVRVPTGKLGEFLTFINDKKLFLNSRNITAADVTSNIKLAELEAKRNSKTSTNISQLKINKDKVTMANDNDSESNYQKISSFEMNDHLKYSTVDIYLKEPKLRIAEIAVTNTKNIDNKYKFNFVYDLKNAFVEGFYLIQRLVIGLVTIWPILLISMVVFYFYRRRKETLKIENSDQKS</sequence>